<evidence type="ECO:0008006" key="3">
    <source>
        <dbReference type="Google" id="ProtNLM"/>
    </source>
</evidence>
<evidence type="ECO:0000313" key="2">
    <source>
        <dbReference type="Proteomes" id="UP000188533"/>
    </source>
</evidence>
<proteinExistence type="predicted"/>
<reference evidence="1 2" key="1">
    <citation type="submission" date="2016-08" db="EMBL/GenBank/DDBJ databases">
        <authorList>
            <consortium name="Lentinula edodes genome sequencing consortium"/>
            <person name="Sakamoto Y."/>
            <person name="Nakade K."/>
            <person name="Sato S."/>
            <person name="Yoshida Y."/>
            <person name="Miyazaki K."/>
            <person name="Natsume S."/>
            <person name="Konno N."/>
        </authorList>
    </citation>
    <scope>NUCLEOTIDE SEQUENCE [LARGE SCALE GENOMIC DNA]</scope>
    <source>
        <strain evidence="1 2">NBRC 111202</strain>
    </source>
</reference>
<sequence>MEVPILTTLLESIFTFYSFLRDGFPAYRPTNDLSLTLVDDINVPKDAQSEWTDGFDNVTSGLTVRNAQAKKMGSADSDSRKISLSFRLCDLPIELALNILCLAGSQSQSTYLSLLLTCRATYKLVPLFVMWLQKNPTLALRIAFGVSGKEANFWTKSKRCTSLGAGLRKSSSLALHHSNRDIRI</sequence>
<comment type="caution">
    <text evidence="1">The sequence shown here is derived from an EMBL/GenBank/DDBJ whole genome shotgun (WGS) entry which is preliminary data.</text>
</comment>
<evidence type="ECO:0000313" key="1">
    <source>
        <dbReference type="EMBL" id="GAW06159.1"/>
    </source>
</evidence>
<dbReference type="AlphaFoldDB" id="A0A1Q3EG71"/>
<reference evidence="1 2" key="2">
    <citation type="submission" date="2017-02" db="EMBL/GenBank/DDBJ databases">
        <title>A genome survey and senescence transcriptome analysis in Lentinula edodes.</title>
        <authorList>
            <person name="Sakamoto Y."/>
            <person name="Nakade K."/>
            <person name="Sato S."/>
            <person name="Yoshida Y."/>
            <person name="Miyazaki K."/>
            <person name="Natsume S."/>
            <person name="Konno N."/>
        </authorList>
    </citation>
    <scope>NUCLEOTIDE SEQUENCE [LARGE SCALE GENOMIC DNA]</scope>
    <source>
        <strain evidence="1 2">NBRC 111202</strain>
    </source>
</reference>
<name>A0A1Q3EG71_LENED</name>
<accession>A0A1Q3EG71</accession>
<dbReference type="Proteomes" id="UP000188533">
    <property type="component" value="Unassembled WGS sequence"/>
</dbReference>
<keyword evidence="2" id="KW-1185">Reference proteome</keyword>
<dbReference type="EMBL" id="BDGU01000303">
    <property type="protein sequence ID" value="GAW06159.1"/>
    <property type="molecule type" value="Genomic_DNA"/>
</dbReference>
<protein>
    <recommendedName>
        <fullName evidence="3">F-box domain-containing protein</fullName>
    </recommendedName>
</protein>
<gene>
    <name evidence="1" type="ORF">LENED_008062</name>
</gene>
<organism evidence="1 2">
    <name type="scientific">Lentinula edodes</name>
    <name type="common">Shiitake mushroom</name>
    <name type="synonym">Lentinus edodes</name>
    <dbReference type="NCBI Taxonomy" id="5353"/>
    <lineage>
        <taxon>Eukaryota</taxon>
        <taxon>Fungi</taxon>
        <taxon>Dikarya</taxon>
        <taxon>Basidiomycota</taxon>
        <taxon>Agaricomycotina</taxon>
        <taxon>Agaricomycetes</taxon>
        <taxon>Agaricomycetidae</taxon>
        <taxon>Agaricales</taxon>
        <taxon>Marasmiineae</taxon>
        <taxon>Omphalotaceae</taxon>
        <taxon>Lentinula</taxon>
    </lineage>
</organism>